<evidence type="ECO:0000256" key="1">
    <source>
        <dbReference type="ARBA" id="ARBA00007387"/>
    </source>
</evidence>
<dbReference type="GO" id="GO:0005640">
    <property type="term" value="C:nuclear outer membrane"/>
    <property type="evidence" value="ECO:0007669"/>
    <property type="project" value="UniProtKB-SubCell"/>
</dbReference>
<comment type="caution">
    <text evidence="8">The sequence shown here is derived from an EMBL/GenBank/DDBJ whole genome shotgun (WGS) entry which is preliminary data.</text>
</comment>
<dbReference type="PANTHER" id="PTHR12265">
    <property type="entry name" value="TRANSMEMBRANE PROTEIN 53"/>
    <property type="match status" value="1"/>
</dbReference>
<evidence type="ECO:0000256" key="7">
    <source>
        <dbReference type="SAM" id="SignalP"/>
    </source>
</evidence>
<keyword evidence="7" id="KW-0732">Signal</keyword>
<sequence>MVLECFSEVGVCFMVHFLSAAVASVSALHDKLSPSKSPDANFSLEGSNSFACDSLYKNRTSWVSRLSCSKVDNLFSESRTRVPVPDVKNCFPNTVSKAVSSQFYSSTAFSLPFINSTRTVDLVKGAEPAAYTYTTPSSPSDVLYIWHLPEPNGFDVSGFSDYLTANSKTVVVLLGWLGSKQKHLKKYADWYTSRGFQVITFTFPMADILSYQVGGKSEQDVESLVNHLADWLEEEHGKNLVFHTFSNTGWLTYGIMLEKFQKVDPTLVFQIKGCIVDSAPVAAPDPQVWASGFSAALLKKHSVATQSFSIVNAQEADQRVGNNIVLEAKPTPTEAALLAVLEKIFGVVFNFPKVNRRLSDVLEVLTSGQPDCPQLYIYSSADKVIPADSVESFIEKQRIAGREVRACNFISTPHVDHFRNDPKLYSSQLTQFLDDCVLSSYKHP</sequence>
<dbReference type="SUPFAM" id="SSF53474">
    <property type="entry name" value="alpha/beta-Hydrolases"/>
    <property type="match status" value="1"/>
</dbReference>
<dbReference type="InterPro" id="IPR029058">
    <property type="entry name" value="AB_hydrolase_fold"/>
</dbReference>
<organism evidence="8 9">
    <name type="scientific">Lithospermum erythrorhizon</name>
    <name type="common">Purple gromwell</name>
    <name type="synonym">Lithospermum officinale var. erythrorhizon</name>
    <dbReference type="NCBI Taxonomy" id="34254"/>
    <lineage>
        <taxon>Eukaryota</taxon>
        <taxon>Viridiplantae</taxon>
        <taxon>Streptophyta</taxon>
        <taxon>Embryophyta</taxon>
        <taxon>Tracheophyta</taxon>
        <taxon>Spermatophyta</taxon>
        <taxon>Magnoliopsida</taxon>
        <taxon>eudicotyledons</taxon>
        <taxon>Gunneridae</taxon>
        <taxon>Pentapetalae</taxon>
        <taxon>asterids</taxon>
        <taxon>lamiids</taxon>
        <taxon>Boraginales</taxon>
        <taxon>Boraginaceae</taxon>
        <taxon>Boraginoideae</taxon>
        <taxon>Lithospermeae</taxon>
        <taxon>Lithospermum</taxon>
    </lineage>
</organism>
<keyword evidence="5" id="KW-0539">Nucleus</keyword>
<comment type="similarity">
    <text evidence="1">Belongs to the TMEM53 family.</text>
</comment>
<gene>
    <name evidence="8" type="ORF">LIER_28752</name>
</gene>
<evidence type="ECO:0008006" key="10">
    <source>
        <dbReference type="Google" id="ProtNLM"/>
    </source>
</evidence>
<evidence type="ECO:0000256" key="3">
    <source>
        <dbReference type="ARBA" id="ARBA00022989"/>
    </source>
</evidence>
<evidence type="ECO:0000256" key="2">
    <source>
        <dbReference type="ARBA" id="ARBA00022692"/>
    </source>
</evidence>
<feature type="chain" id="PRO_5043786076" description="Transmembrane protein 53" evidence="7">
    <location>
        <begin position="28"/>
        <end position="444"/>
    </location>
</feature>
<dbReference type="Pfam" id="PF05705">
    <property type="entry name" value="DUF829"/>
    <property type="match status" value="1"/>
</dbReference>
<dbReference type="Proteomes" id="UP001454036">
    <property type="component" value="Unassembled WGS sequence"/>
</dbReference>
<dbReference type="Gene3D" id="3.40.50.1820">
    <property type="entry name" value="alpha/beta hydrolase"/>
    <property type="match status" value="1"/>
</dbReference>
<evidence type="ECO:0000313" key="8">
    <source>
        <dbReference type="EMBL" id="GAA0175612.1"/>
    </source>
</evidence>
<reference evidence="8 9" key="1">
    <citation type="submission" date="2024-01" db="EMBL/GenBank/DDBJ databases">
        <title>The complete chloroplast genome sequence of Lithospermum erythrorhizon: insights into the phylogenetic relationship among Boraginaceae species and the maternal lineages of purple gromwells.</title>
        <authorList>
            <person name="Okada T."/>
            <person name="Watanabe K."/>
        </authorList>
    </citation>
    <scope>NUCLEOTIDE SEQUENCE [LARGE SCALE GENOMIC DNA]</scope>
</reference>
<dbReference type="AlphaFoldDB" id="A0AAV3RGU0"/>
<dbReference type="InterPro" id="IPR008547">
    <property type="entry name" value="DUF829_TMEM53"/>
</dbReference>
<proteinExistence type="inferred from homology"/>
<evidence type="ECO:0000256" key="4">
    <source>
        <dbReference type="ARBA" id="ARBA00023136"/>
    </source>
</evidence>
<comment type="subcellular location">
    <subcellularLocation>
        <location evidence="6">Nucleus outer membrane</location>
        <topology evidence="6">Single-pass membrane protein</topology>
    </subcellularLocation>
</comment>
<keyword evidence="9" id="KW-1185">Reference proteome</keyword>
<keyword evidence="3" id="KW-1133">Transmembrane helix</keyword>
<dbReference type="PANTHER" id="PTHR12265:SF30">
    <property type="entry name" value="TRANSMEMBRANE PROTEIN 53"/>
    <property type="match status" value="1"/>
</dbReference>
<keyword evidence="4" id="KW-0472">Membrane</keyword>
<name>A0AAV3RGU0_LITER</name>
<evidence type="ECO:0000256" key="5">
    <source>
        <dbReference type="ARBA" id="ARBA00023242"/>
    </source>
</evidence>
<feature type="signal peptide" evidence="7">
    <location>
        <begin position="1"/>
        <end position="27"/>
    </location>
</feature>
<keyword evidence="2" id="KW-0812">Transmembrane</keyword>
<evidence type="ECO:0000256" key="6">
    <source>
        <dbReference type="ARBA" id="ARBA00034303"/>
    </source>
</evidence>
<protein>
    <recommendedName>
        <fullName evidence="10">Transmembrane protein 53</fullName>
    </recommendedName>
</protein>
<accession>A0AAV3RGU0</accession>
<dbReference type="EMBL" id="BAABME010009679">
    <property type="protein sequence ID" value="GAA0175612.1"/>
    <property type="molecule type" value="Genomic_DNA"/>
</dbReference>
<evidence type="ECO:0000313" key="9">
    <source>
        <dbReference type="Proteomes" id="UP001454036"/>
    </source>
</evidence>